<dbReference type="Gene3D" id="3.50.80.10">
    <property type="entry name" value="D-tyrosyl-tRNA(Tyr) deacylase"/>
    <property type="match status" value="1"/>
</dbReference>
<organism evidence="1 2">
    <name type="scientific">Chlamydomonas reinhardtii</name>
    <name type="common">Chlamydomonas smithii</name>
    <dbReference type="NCBI Taxonomy" id="3055"/>
    <lineage>
        <taxon>Eukaryota</taxon>
        <taxon>Viridiplantae</taxon>
        <taxon>Chlorophyta</taxon>
        <taxon>core chlorophytes</taxon>
        <taxon>Chlorophyceae</taxon>
        <taxon>CS clade</taxon>
        <taxon>Chlamydomonadales</taxon>
        <taxon>Chlamydomonadaceae</taxon>
        <taxon>Chlamydomonas</taxon>
    </lineage>
</organism>
<dbReference type="SUPFAM" id="SSF69500">
    <property type="entry name" value="DTD-like"/>
    <property type="match status" value="1"/>
</dbReference>
<dbReference type="Pfam" id="PF02580">
    <property type="entry name" value="Tyr_Deacylase"/>
    <property type="match status" value="1"/>
</dbReference>
<name>A0A2K3D6U8_CHLRE</name>
<dbReference type="InterPro" id="IPR003732">
    <property type="entry name" value="Daa-tRNA_deacyls_DTD"/>
</dbReference>
<dbReference type="KEGG" id="cre:CHLRE_12g541851v5"/>
<evidence type="ECO:0008006" key="3">
    <source>
        <dbReference type="Google" id="ProtNLM"/>
    </source>
</evidence>
<sequence>MVTPVGPSSSPCTVPRAVFSHQPCSPSRCASACVYMRKKTWGTGGAKTPRNGRGGRTAHAQAKDLYSQLVEEVRRQYGAPERVKDGVFGAKMDMALLNDVVDLCSGQQRPRCVVQVL</sequence>
<dbReference type="GeneID" id="66055726"/>
<dbReference type="GO" id="GO:0005737">
    <property type="term" value="C:cytoplasm"/>
    <property type="evidence" value="ECO:0007669"/>
    <property type="project" value="InterPro"/>
</dbReference>
<dbReference type="AlphaFoldDB" id="A0A2K3D6U8"/>
<evidence type="ECO:0000313" key="2">
    <source>
        <dbReference type="Proteomes" id="UP000006906"/>
    </source>
</evidence>
<proteinExistence type="predicted"/>
<dbReference type="EMBL" id="CM008973">
    <property type="protein sequence ID" value="PNW76256.1"/>
    <property type="molecule type" value="Genomic_DNA"/>
</dbReference>
<gene>
    <name evidence="1" type="ORF">CHLRE_12g541851v5</name>
</gene>
<accession>A0A2K3D6U8</accession>
<reference evidence="1 2" key="1">
    <citation type="journal article" date="2007" name="Science">
        <title>The Chlamydomonas genome reveals the evolution of key animal and plant functions.</title>
        <authorList>
            <person name="Merchant S.S."/>
            <person name="Prochnik S.E."/>
            <person name="Vallon O."/>
            <person name="Harris E.H."/>
            <person name="Karpowicz S.J."/>
            <person name="Witman G.B."/>
            <person name="Terry A."/>
            <person name="Salamov A."/>
            <person name="Fritz-Laylin L.K."/>
            <person name="Marechal-Drouard L."/>
            <person name="Marshall W.F."/>
            <person name="Qu L.H."/>
            <person name="Nelson D.R."/>
            <person name="Sanderfoot A.A."/>
            <person name="Spalding M.H."/>
            <person name="Kapitonov V.V."/>
            <person name="Ren Q."/>
            <person name="Ferris P."/>
            <person name="Lindquist E."/>
            <person name="Shapiro H."/>
            <person name="Lucas S.M."/>
            <person name="Grimwood J."/>
            <person name="Schmutz J."/>
            <person name="Cardol P."/>
            <person name="Cerutti H."/>
            <person name="Chanfreau G."/>
            <person name="Chen C.L."/>
            <person name="Cognat V."/>
            <person name="Croft M.T."/>
            <person name="Dent R."/>
            <person name="Dutcher S."/>
            <person name="Fernandez E."/>
            <person name="Fukuzawa H."/>
            <person name="Gonzalez-Ballester D."/>
            <person name="Gonzalez-Halphen D."/>
            <person name="Hallmann A."/>
            <person name="Hanikenne M."/>
            <person name="Hippler M."/>
            <person name="Inwood W."/>
            <person name="Jabbari K."/>
            <person name="Kalanon M."/>
            <person name="Kuras R."/>
            <person name="Lefebvre P.A."/>
            <person name="Lemaire S.D."/>
            <person name="Lobanov A.V."/>
            <person name="Lohr M."/>
            <person name="Manuell A."/>
            <person name="Meier I."/>
            <person name="Mets L."/>
            <person name="Mittag M."/>
            <person name="Mittelmeier T."/>
            <person name="Moroney J.V."/>
            <person name="Moseley J."/>
            <person name="Napoli C."/>
            <person name="Nedelcu A.M."/>
            <person name="Niyogi K."/>
            <person name="Novoselov S.V."/>
            <person name="Paulsen I.T."/>
            <person name="Pazour G."/>
            <person name="Purton S."/>
            <person name="Ral J.P."/>
            <person name="Riano-Pachon D.M."/>
            <person name="Riekhof W."/>
            <person name="Rymarquis L."/>
            <person name="Schroda M."/>
            <person name="Stern D."/>
            <person name="Umen J."/>
            <person name="Willows R."/>
            <person name="Wilson N."/>
            <person name="Zimmer S.L."/>
            <person name="Allmer J."/>
            <person name="Balk J."/>
            <person name="Bisova K."/>
            <person name="Chen C.J."/>
            <person name="Elias M."/>
            <person name="Gendler K."/>
            <person name="Hauser C."/>
            <person name="Lamb M.R."/>
            <person name="Ledford H."/>
            <person name="Long J.C."/>
            <person name="Minagawa J."/>
            <person name="Page M.D."/>
            <person name="Pan J."/>
            <person name="Pootakham W."/>
            <person name="Roje S."/>
            <person name="Rose A."/>
            <person name="Stahlberg E."/>
            <person name="Terauchi A.M."/>
            <person name="Yang P."/>
            <person name="Ball S."/>
            <person name="Bowler C."/>
            <person name="Dieckmann C.L."/>
            <person name="Gladyshev V.N."/>
            <person name="Green P."/>
            <person name="Jorgensen R."/>
            <person name="Mayfield S."/>
            <person name="Mueller-Roeber B."/>
            <person name="Rajamani S."/>
            <person name="Sayre R.T."/>
            <person name="Brokstein P."/>
            <person name="Dubchak I."/>
            <person name="Goodstein D."/>
            <person name="Hornick L."/>
            <person name="Huang Y.W."/>
            <person name="Jhaveri J."/>
            <person name="Luo Y."/>
            <person name="Martinez D."/>
            <person name="Ngau W.C."/>
            <person name="Otillar B."/>
            <person name="Poliakov A."/>
            <person name="Porter A."/>
            <person name="Szajkowski L."/>
            <person name="Werner G."/>
            <person name="Zhou K."/>
            <person name="Grigoriev I.V."/>
            <person name="Rokhsar D.S."/>
            <person name="Grossman A.R."/>
        </authorList>
    </citation>
    <scope>NUCLEOTIDE SEQUENCE [LARGE SCALE GENOMIC DNA]</scope>
    <source>
        <strain evidence="2">CC-503</strain>
    </source>
</reference>
<keyword evidence="2" id="KW-1185">Reference proteome</keyword>
<protein>
    <recommendedName>
        <fullName evidence="3">D-aminoacyl-tRNA deacylase</fullName>
    </recommendedName>
</protein>
<dbReference type="GO" id="GO:0051499">
    <property type="term" value="F:D-aminoacyl-tRNA deacylase activity"/>
    <property type="evidence" value="ECO:0007669"/>
    <property type="project" value="InterPro"/>
</dbReference>
<dbReference type="Gramene" id="PNW76256">
    <property type="protein sequence ID" value="PNW76256"/>
    <property type="gene ID" value="CHLRE_12g541851v5"/>
</dbReference>
<dbReference type="Proteomes" id="UP000006906">
    <property type="component" value="Chromosome 12"/>
</dbReference>
<dbReference type="InParanoid" id="A0A2K3D6U8"/>
<dbReference type="OrthoDB" id="275783at2759"/>
<dbReference type="InterPro" id="IPR023509">
    <property type="entry name" value="DTD-like_sf"/>
</dbReference>
<evidence type="ECO:0000313" key="1">
    <source>
        <dbReference type="EMBL" id="PNW76256.1"/>
    </source>
</evidence>
<dbReference type="RefSeq" id="XP_042919189.1">
    <property type="nucleotide sequence ID" value="XM_043068776.1"/>
</dbReference>